<evidence type="ECO:0000256" key="2">
    <source>
        <dbReference type="SAM" id="MobiDB-lite"/>
    </source>
</evidence>
<dbReference type="KEGG" id="cvn:111128773"/>
<feature type="coiled-coil region" evidence="1">
    <location>
        <begin position="76"/>
        <end position="131"/>
    </location>
</feature>
<reference evidence="5" key="1">
    <citation type="submission" date="2025-08" db="UniProtKB">
        <authorList>
            <consortium name="RefSeq"/>
        </authorList>
    </citation>
    <scope>IDENTIFICATION</scope>
    <source>
        <tissue evidence="5">Whole sample</tissue>
    </source>
</reference>
<dbReference type="InterPro" id="IPR046347">
    <property type="entry name" value="bZIP_sf"/>
</dbReference>
<accession>A0A8B8DQ21</accession>
<dbReference type="GO" id="GO:0006357">
    <property type="term" value="P:regulation of transcription by RNA polymerase II"/>
    <property type="evidence" value="ECO:0007669"/>
    <property type="project" value="InterPro"/>
</dbReference>
<keyword evidence="1" id="KW-0175">Coiled coil</keyword>
<dbReference type="InterPro" id="IPR004827">
    <property type="entry name" value="bZIP"/>
</dbReference>
<dbReference type="SMART" id="SM00338">
    <property type="entry name" value="BRLZ"/>
    <property type="match status" value="1"/>
</dbReference>
<gene>
    <name evidence="5" type="primary">LOC111128773</name>
</gene>
<evidence type="ECO:0000313" key="4">
    <source>
        <dbReference type="Proteomes" id="UP000694844"/>
    </source>
</evidence>
<dbReference type="AlphaFoldDB" id="A0A8B8DQ21"/>
<sequence length="326" mass="37242">MDTASQDGKYWRKERLLAEPLNLSKHKLDQPTSVKQTLKSLIKSRRIAEGKDELQVEFHVEKTRCELTPEEKVKQYERKEQNRRAAMRCRERKKEELKILQKEENSLRQRREELMATVENLLVEKEKLLNTIRSTGYAPFTCSCSNSEGDCIHCMSNSNSSSQSESSSSSKNGPESLTTVPDRCDSSTESDDEDDDDDDESSRLYIDTSGNDDALDLSFSKDRHVQMEITDSDSQPCSSQEMTTEQISSYEVIKPVAVFTNKHFNATNNFIKPHNLQDYIKEEQTDMEDSDYVMSSQESTQSLYSSQDSIDGSFLKHGGRNDVSCD</sequence>
<dbReference type="Gene3D" id="1.20.5.170">
    <property type="match status" value="1"/>
</dbReference>
<dbReference type="PRINTS" id="PR00042">
    <property type="entry name" value="LEUZIPPRFOS"/>
</dbReference>
<protein>
    <submittedName>
        <fullName evidence="5">Transcription factor kayak-like</fullName>
    </submittedName>
</protein>
<dbReference type="PROSITE" id="PS00036">
    <property type="entry name" value="BZIP_BASIC"/>
    <property type="match status" value="1"/>
</dbReference>
<feature type="domain" description="BZIP" evidence="3">
    <location>
        <begin position="72"/>
        <end position="135"/>
    </location>
</feature>
<dbReference type="RefSeq" id="XP_022330327.1">
    <property type="nucleotide sequence ID" value="XM_022474619.1"/>
</dbReference>
<dbReference type="PROSITE" id="PS50217">
    <property type="entry name" value="BZIP"/>
    <property type="match status" value="1"/>
</dbReference>
<name>A0A8B8DQ21_CRAVI</name>
<dbReference type="SUPFAM" id="SSF57959">
    <property type="entry name" value="Leucine zipper domain"/>
    <property type="match status" value="1"/>
</dbReference>
<dbReference type="GeneID" id="111128773"/>
<evidence type="ECO:0000256" key="1">
    <source>
        <dbReference type="SAM" id="Coils"/>
    </source>
</evidence>
<evidence type="ECO:0000259" key="3">
    <source>
        <dbReference type="PROSITE" id="PS50217"/>
    </source>
</evidence>
<feature type="compositionally biased region" description="Low complexity" evidence="2">
    <location>
        <begin position="295"/>
        <end position="307"/>
    </location>
</feature>
<dbReference type="GO" id="GO:0003700">
    <property type="term" value="F:DNA-binding transcription factor activity"/>
    <property type="evidence" value="ECO:0007669"/>
    <property type="project" value="InterPro"/>
</dbReference>
<proteinExistence type="predicted"/>
<organism evidence="4 5">
    <name type="scientific">Crassostrea virginica</name>
    <name type="common">Eastern oyster</name>
    <dbReference type="NCBI Taxonomy" id="6565"/>
    <lineage>
        <taxon>Eukaryota</taxon>
        <taxon>Metazoa</taxon>
        <taxon>Spiralia</taxon>
        <taxon>Lophotrochozoa</taxon>
        <taxon>Mollusca</taxon>
        <taxon>Bivalvia</taxon>
        <taxon>Autobranchia</taxon>
        <taxon>Pteriomorphia</taxon>
        <taxon>Ostreida</taxon>
        <taxon>Ostreoidea</taxon>
        <taxon>Ostreidae</taxon>
        <taxon>Crassostrea</taxon>
    </lineage>
</organism>
<feature type="compositionally biased region" description="Low complexity" evidence="2">
    <location>
        <begin position="157"/>
        <end position="170"/>
    </location>
</feature>
<dbReference type="InterPro" id="IPR000837">
    <property type="entry name" value="AP-1"/>
</dbReference>
<keyword evidence="4" id="KW-1185">Reference proteome</keyword>
<evidence type="ECO:0000313" key="5">
    <source>
        <dbReference type="RefSeq" id="XP_022330327.1"/>
    </source>
</evidence>
<dbReference type="OrthoDB" id="6158101at2759"/>
<feature type="region of interest" description="Disordered" evidence="2">
    <location>
        <begin position="287"/>
        <end position="326"/>
    </location>
</feature>
<feature type="compositionally biased region" description="Acidic residues" evidence="2">
    <location>
        <begin position="188"/>
        <end position="200"/>
    </location>
</feature>
<dbReference type="Proteomes" id="UP000694844">
    <property type="component" value="Chromosome 4"/>
</dbReference>
<dbReference type="GO" id="GO:0003677">
    <property type="term" value="F:DNA binding"/>
    <property type="evidence" value="ECO:0007669"/>
    <property type="project" value="InterPro"/>
</dbReference>
<feature type="region of interest" description="Disordered" evidence="2">
    <location>
        <begin position="157"/>
        <end position="210"/>
    </location>
</feature>